<name>A0ABU6SS60_9FABA</name>
<organism evidence="2 3">
    <name type="scientific">Stylosanthes scabra</name>
    <dbReference type="NCBI Taxonomy" id="79078"/>
    <lineage>
        <taxon>Eukaryota</taxon>
        <taxon>Viridiplantae</taxon>
        <taxon>Streptophyta</taxon>
        <taxon>Embryophyta</taxon>
        <taxon>Tracheophyta</taxon>
        <taxon>Spermatophyta</taxon>
        <taxon>Magnoliopsida</taxon>
        <taxon>eudicotyledons</taxon>
        <taxon>Gunneridae</taxon>
        <taxon>Pentapetalae</taxon>
        <taxon>rosids</taxon>
        <taxon>fabids</taxon>
        <taxon>Fabales</taxon>
        <taxon>Fabaceae</taxon>
        <taxon>Papilionoideae</taxon>
        <taxon>50 kb inversion clade</taxon>
        <taxon>dalbergioids sensu lato</taxon>
        <taxon>Dalbergieae</taxon>
        <taxon>Pterocarpus clade</taxon>
        <taxon>Stylosanthes</taxon>
    </lineage>
</organism>
<feature type="compositionally biased region" description="Polar residues" evidence="1">
    <location>
        <begin position="101"/>
        <end position="115"/>
    </location>
</feature>
<evidence type="ECO:0000256" key="1">
    <source>
        <dbReference type="SAM" id="MobiDB-lite"/>
    </source>
</evidence>
<feature type="compositionally biased region" description="Basic and acidic residues" evidence="1">
    <location>
        <begin position="77"/>
        <end position="89"/>
    </location>
</feature>
<feature type="compositionally biased region" description="Basic and acidic residues" evidence="1">
    <location>
        <begin position="120"/>
        <end position="129"/>
    </location>
</feature>
<feature type="region of interest" description="Disordered" evidence="1">
    <location>
        <begin position="77"/>
        <end position="222"/>
    </location>
</feature>
<protein>
    <submittedName>
        <fullName evidence="2">Uncharacterized protein</fullName>
    </submittedName>
</protein>
<accession>A0ABU6SS60</accession>
<sequence>MRARLLRQPDLETTKPQPEQGIIAAENQEKKEVEEDADSDSISNLAMNSTTDQQFNFTRSFHKSTIADNEIDAKDAKLERAEITEERPTLLDTEESDGGTIPSNGCTQHPTSSTAVDAVARAREEEAHRPPPKPPNLSSEWVLTDETTDLCLKSPPEASPSKAASVTAGDSNNALEWRQRNHGEADLDSHVMEEAGHGSNAQELEKHERYQQHHPTAAMVSG</sequence>
<feature type="compositionally biased region" description="Low complexity" evidence="1">
    <location>
        <begin position="153"/>
        <end position="165"/>
    </location>
</feature>
<proteinExistence type="predicted"/>
<keyword evidence="3" id="KW-1185">Reference proteome</keyword>
<comment type="caution">
    <text evidence="2">The sequence shown here is derived from an EMBL/GenBank/DDBJ whole genome shotgun (WGS) entry which is preliminary data.</text>
</comment>
<reference evidence="2 3" key="1">
    <citation type="journal article" date="2023" name="Plants (Basel)">
        <title>Bridging the Gap: Combining Genomics and Transcriptomics Approaches to Understand Stylosanthes scabra, an Orphan Legume from the Brazilian Caatinga.</title>
        <authorList>
            <person name="Ferreira-Neto J.R.C."/>
            <person name="da Silva M.D."/>
            <person name="Binneck E."/>
            <person name="de Melo N.F."/>
            <person name="da Silva R.H."/>
            <person name="de Melo A.L.T.M."/>
            <person name="Pandolfi V."/>
            <person name="Bustamante F.O."/>
            <person name="Brasileiro-Vidal A.C."/>
            <person name="Benko-Iseppon A.M."/>
        </authorList>
    </citation>
    <scope>NUCLEOTIDE SEQUENCE [LARGE SCALE GENOMIC DNA]</scope>
    <source>
        <tissue evidence="2">Leaves</tissue>
    </source>
</reference>
<dbReference type="Proteomes" id="UP001341840">
    <property type="component" value="Unassembled WGS sequence"/>
</dbReference>
<evidence type="ECO:0000313" key="3">
    <source>
        <dbReference type="Proteomes" id="UP001341840"/>
    </source>
</evidence>
<evidence type="ECO:0000313" key="2">
    <source>
        <dbReference type="EMBL" id="MED6139182.1"/>
    </source>
</evidence>
<dbReference type="EMBL" id="JASCZI010061638">
    <property type="protein sequence ID" value="MED6139182.1"/>
    <property type="molecule type" value="Genomic_DNA"/>
</dbReference>
<feature type="region of interest" description="Disordered" evidence="1">
    <location>
        <begin position="1"/>
        <end position="43"/>
    </location>
</feature>
<gene>
    <name evidence="2" type="ORF">PIB30_081522</name>
</gene>
<feature type="compositionally biased region" description="Basic and acidic residues" evidence="1">
    <location>
        <begin position="177"/>
        <end position="196"/>
    </location>
</feature>